<dbReference type="InterPro" id="IPR051202">
    <property type="entry name" value="Peptidase_C40"/>
</dbReference>
<keyword evidence="7" id="KW-1185">Reference proteome</keyword>
<dbReference type="OrthoDB" id="9808890at2"/>
<evidence type="ECO:0000313" key="7">
    <source>
        <dbReference type="Proteomes" id="UP000075531"/>
    </source>
</evidence>
<dbReference type="EC" id="3.4.-.-" evidence="6"/>
<dbReference type="GO" id="GO:0008234">
    <property type="term" value="F:cysteine-type peptidase activity"/>
    <property type="evidence" value="ECO:0007669"/>
    <property type="project" value="UniProtKB-KW"/>
</dbReference>
<keyword evidence="4" id="KW-0788">Thiol protease</keyword>
<evidence type="ECO:0000313" key="6">
    <source>
        <dbReference type="EMBL" id="KYH34473.1"/>
    </source>
</evidence>
<keyword evidence="2" id="KW-0645">Protease</keyword>
<evidence type="ECO:0000259" key="5">
    <source>
        <dbReference type="PROSITE" id="PS51935"/>
    </source>
</evidence>
<evidence type="ECO:0000256" key="3">
    <source>
        <dbReference type="ARBA" id="ARBA00022801"/>
    </source>
</evidence>
<dbReference type="RefSeq" id="WP_066824901.1">
    <property type="nucleotide sequence ID" value="NZ_LTBA01000015.1"/>
</dbReference>
<gene>
    <name evidence="6" type="primary">mepH</name>
    <name evidence="6" type="ORF">CLTEP_15210</name>
</gene>
<dbReference type="PROSITE" id="PS51935">
    <property type="entry name" value="NLPC_P60"/>
    <property type="match status" value="1"/>
</dbReference>
<dbReference type="GO" id="GO:0006508">
    <property type="term" value="P:proteolysis"/>
    <property type="evidence" value="ECO:0007669"/>
    <property type="project" value="UniProtKB-KW"/>
</dbReference>
<evidence type="ECO:0000256" key="2">
    <source>
        <dbReference type="ARBA" id="ARBA00022670"/>
    </source>
</evidence>
<organism evidence="6 7">
    <name type="scientific">Clostridium tepidiprofundi DSM 19306</name>
    <dbReference type="NCBI Taxonomy" id="1121338"/>
    <lineage>
        <taxon>Bacteria</taxon>
        <taxon>Bacillati</taxon>
        <taxon>Bacillota</taxon>
        <taxon>Clostridia</taxon>
        <taxon>Eubacteriales</taxon>
        <taxon>Clostridiaceae</taxon>
        <taxon>Clostridium</taxon>
    </lineage>
</organism>
<dbReference type="SUPFAM" id="SSF54001">
    <property type="entry name" value="Cysteine proteinases"/>
    <property type="match status" value="1"/>
</dbReference>
<evidence type="ECO:0000256" key="4">
    <source>
        <dbReference type="ARBA" id="ARBA00022807"/>
    </source>
</evidence>
<dbReference type="Proteomes" id="UP000075531">
    <property type="component" value="Unassembled WGS sequence"/>
</dbReference>
<sequence length="214" mass="23729">MDVGGTKSLRIMLVLLAIGFILGVSSIETKADVVLNNSVSLKPKTTNFKTTNVIKVPDRSAERRRRAEVEARRRASRGLTTAARYSDKRILKGSGNSIVNYAYKFLGRPYVWGAAGPRSFDCSGFVQYVYRHFGIHLPHYTGYQVQRGVAVAKSDLKAGDLVFFHTYSSFSHVGIYIGNGKFIQASSGSHKVIISNLNGSYYKKHYAGARRIVK</sequence>
<evidence type="ECO:0000256" key="1">
    <source>
        <dbReference type="ARBA" id="ARBA00007074"/>
    </source>
</evidence>
<accession>A0A151B3V2</accession>
<dbReference type="Pfam" id="PF00877">
    <property type="entry name" value="NLPC_P60"/>
    <property type="match status" value="1"/>
</dbReference>
<feature type="domain" description="NlpC/P60" evidence="5">
    <location>
        <begin position="92"/>
        <end position="213"/>
    </location>
</feature>
<name>A0A151B3V2_9CLOT</name>
<dbReference type="Gene3D" id="3.90.1720.10">
    <property type="entry name" value="endopeptidase domain like (from Nostoc punctiforme)"/>
    <property type="match status" value="1"/>
</dbReference>
<keyword evidence="3 6" id="KW-0378">Hydrolase</keyword>
<reference evidence="6 7" key="1">
    <citation type="submission" date="2016-02" db="EMBL/GenBank/DDBJ databases">
        <title>Genome sequence of Clostridium tepidiprofundi DSM 19306.</title>
        <authorList>
            <person name="Poehlein A."/>
            <person name="Daniel R."/>
        </authorList>
    </citation>
    <scope>NUCLEOTIDE SEQUENCE [LARGE SCALE GENOMIC DNA]</scope>
    <source>
        <strain evidence="6 7">DSM 19306</strain>
    </source>
</reference>
<comment type="caution">
    <text evidence="6">The sequence shown here is derived from an EMBL/GenBank/DDBJ whole genome shotgun (WGS) entry which is preliminary data.</text>
</comment>
<dbReference type="STRING" id="1121338.CLTEP_15210"/>
<protein>
    <submittedName>
        <fullName evidence="6">Murein DD-endopeptidase MepH</fullName>
        <ecNumber evidence="6">3.4.-.-</ecNumber>
    </submittedName>
</protein>
<dbReference type="PANTHER" id="PTHR47053">
    <property type="entry name" value="MUREIN DD-ENDOPEPTIDASE MEPH-RELATED"/>
    <property type="match status" value="1"/>
</dbReference>
<dbReference type="InterPro" id="IPR000064">
    <property type="entry name" value="NLP_P60_dom"/>
</dbReference>
<dbReference type="EMBL" id="LTBA01000015">
    <property type="protein sequence ID" value="KYH34473.1"/>
    <property type="molecule type" value="Genomic_DNA"/>
</dbReference>
<dbReference type="PATRIC" id="fig|1121338.3.peg.1566"/>
<dbReference type="InterPro" id="IPR038765">
    <property type="entry name" value="Papain-like_cys_pep_sf"/>
</dbReference>
<comment type="similarity">
    <text evidence="1">Belongs to the peptidase C40 family.</text>
</comment>
<proteinExistence type="inferred from homology"/>
<dbReference type="PANTHER" id="PTHR47053:SF1">
    <property type="entry name" value="MUREIN DD-ENDOPEPTIDASE MEPH-RELATED"/>
    <property type="match status" value="1"/>
</dbReference>
<dbReference type="AlphaFoldDB" id="A0A151B3V2"/>